<proteinExistence type="predicted"/>
<sequence length="69" mass="7238">MVGRLVLPTPLQGIPMALFLVPLTAIILSGQPAHRIPAAAGTLTADTTSHGLPIDQRRQDYPGRVGRAA</sequence>
<dbReference type="AlphaFoldDB" id="A0A1X7M401"/>
<protein>
    <submittedName>
        <fullName evidence="2">Uncharacterized protein</fullName>
    </submittedName>
</protein>
<accession>A0A1X7M401</accession>
<dbReference type="OrthoDB" id="9807274at2"/>
<organism evidence="2 3">
    <name type="scientific">Paraburkholderia susongensis</name>
    <dbReference type="NCBI Taxonomy" id="1515439"/>
    <lineage>
        <taxon>Bacteria</taxon>
        <taxon>Pseudomonadati</taxon>
        <taxon>Pseudomonadota</taxon>
        <taxon>Betaproteobacteria</taxon>
        <taxon>Burkholderiales</taxon>
        <taxon>Burkholderiaceae</taxon>
        <taxon>Paraburkholderia</taxon>
    </lineage>
</organism>
<evidence type="ECO:0000313" key="2">
    <source>
        <dbReference type="EMBL" id="SMG60710.1"/>
    </source>
</evidence>
<reference evidence="3" key="1">
    <citation type="submission" date="2017-04" db="EMBL/GenBank/DDBJ databases">
        <authorList>
            <person name="Varghese N."/>
            <person name="Submissions S."/>
        </authorList>
    </citation>
    <scope>NUCLEOTIDE SEQUENCE [LARGE SCALE GENOMIC DNA]</scope>
    <source>
        <strain evidence="3">LMG 29540</strain>
    </source>
</reference>
<evidence type="ECO:0000256" key="1">
    <source>
        <dbReference type="SAM" id="MobiDB-lite"/>
    </source>
</evidence>
<dbReference type="EMBL" id="FXAT01000017">
    <property type="protein sequence ID" value="SMG60710.1"/>
    <property type="molecule type" value="Genomic_DNA"/>
</dbReference>
<evidence type="ECO:0000313" key="3">
    <source>
        <dbReference type="Proteomes" id="UP000193228"/>
    </source>
</evidence>
<dbReference type="Proteomes" id="UP000193228">
    <property type="component" value="Unassembled WGS sequence"/>
</dbReference>
<keyword evidence="3" id="KW-1185">Reference proteome</keyword>
<gene>
    <name evidence="2" type="ORF">SAMN06265784_11780</name>
</gene>
<dbReference type="STRING" id="1515439.SAMN06265784_11780"/>
<feature type="region of interest" description="Disordered" evidence="1">
    <location>
        <begin position="47"/>
        <end position="69"/>
    </location>
</feature>
<name>A0A1X7M401_9BURK</name>